<dbReference type="GeneID" id="83686738"/>
<proteinExistence type="inferred from homology"/>
<dbReference type="SUPFAM" id="SSF53807">
    <property type="entry name" value="Helical backbone' metal receptor"/>
    <property type="match status" value="1"/>
</dbReference>
<evidence type="ECO:0000256" key="4">
    <source>
        <dbReference type="RuleBase" id="RU003512"/>
    </source>
</evidence>
<name>A0ABT6K674_9CYAN</name>
<dbReference type="RefSeq" id="WP_280657282.1">
    <property type="nucleotide sequence ID" value="NZ_JANQDO010000089.1"/>
</dbReference>
<organism evidence="6 7">
    <name type="scientific">Umezakia ovalisporum FSS-43</name>
    <dbReference type="NCBI Taxonomy" id="2740520"/>
    <lineage>
        <taxon>Bacteria</taxon>
        <taxon>Bacillati</taxon>
        <taxon>Cyanobacteriota</taxon>
        <taxon>Cyanophyceae</taxon>
        <taxon>Nostocales</taxon>
        <taxon>Nodulariaceae</taxon>
        <taxon>Umezakia</taxon>
    </lineage>
</organism>
<dbReference type="InterPro" id="IPR006129">
    <property type="entry name" value="AdhesinB"/>
</dbReference>
<dbReference type="PANTHER" id="PTHR42953">
    <property type="entry name" value="HIGH-AFFINITY ZINC UPTAKE SYSTEM PROTEIN ZNUA-RELATED"/>
    <property type="match status" value="1"/>
</dbReference>
<dbReference type="PROSITE" id="PS51257">
    <property type="entry name" value="PROKAR_LIPOPROTEIN"/>
    <property type="match status" value="1"/>
</dbReference>
<dbReference type="Gene3D" id="3.40.50.1980">
    <property type="entry name" value="Nitrogenase molybdenum iron protein domain"/>
    <property type="match status" value="2"/>
</dbReference>
<evidence type="ECO:0000256" key="1">
    <source>
        <dbReference type="ARBA" id="ARBA00011028"/>
    </source>
</evidence>
<gene>
    <name evidence="6" type="ORF">NWP19_14130</name>
</gene>
<dbReference type="PANTHER" id="PTHR42953:SF3">
    <property type="entry name" value="HIGH-AFFINITY ZINC UPTAKE SYSTEM PROTEIN ZNUA"/>
    <property type="match status" value="1"/>
</dbReference>
<dbReference type="InterPro" id="IPR050492">
    <property type="entry name" value="Bact_metal-bind_prot9"/>
</dbReference>
<evidence type="ECO:0000256" key="2">
    <source>
        <dbReference type="ARBA" id="ARBA00022448"/>
    </source>
</evidence>
<keyword evidence="7" id="KW-1185">Reference proteome</keyword>
<comment type="similarity">
    <text evidence="1 4">Belongs to the bacterial solute-binding protein 9 family.</text>
</comment>
<keyword evidence="2 4" id="KW-0813">Transport</keyword>
<evidence type="ECO:0000313" key="6">
    <source>
        <dbReference type="EMBL" id="MDH6057884.1"/>
    </source>
</evidence>
<dbReference type="PRINTS" id="PR00690">
    <property type="entry name" value="ADHESNFAMILY"/>
</dbReference>
<dbReference type="CDD" id="cd01017">
    <property type="entry name" value="AdcA"/>
    <property type="match status" value="1"/>
</dbReference>
<reference evidence="6 7" key="1">
    <citation type="journal article" date="2023" name="J. Phycol.">
        <title>Chrysosporum ovalisporum is synonymous with the true-branching cyanobacterium Umezakia natans (Nostocales/Aphanizomenonaceae).</title>
        <authorList>
            <person name="McGregor G.B."/>
            <person name="Sendall B.C."/>
            <person name="Niiyama Y."/>
            <person name="Tuji A."/>
            <person name="Willis A."/>
        </authorList>
    </citation>
    <scope>NUCLEOTIDE SEQUENCE [LARGE SCALE GENOMIC DNA]</scope>
    <source>
        <strain evidence="6 7">FSS-43</strain>
    </source>
</reference>
<feature type="chain" id="PRO_5047295387" evidence="5">
    <location>
        <begin position="31"/>
        <end position="341"/>
    </location>
</feature>
<evidence type="ECO:0000256" key="3">
    <source>
        <dbReference type="ARBA" id="ARBA00022729"/>
    </source>
</evidence>
<feature type="signal peptide" evidence="5">
    <location>
        <begin position="1"/>
        <end position="30"/>
    </location>
</feature>
<keyword evidence="3 5" id="KW-0732">Signal</keyword>
<accession>A0ABT6K674</accession>
<dbReference type="EMBL" id="JANQDO010000089">
    <property type="protein sequence ID" value="MDH6057884.1"/>
    <property type="molecule type" value="Genomic_DNA"/>
</dbReference>
<dbReference type="InterPro" id="IPR006128">
    <property type="entry name" value="Lipoprotein_PsaA-like"/>
</dbReference>
<sequence length="341" mass="37485">MIWKHSGLKTAEKNKCILLLMALLMLSAAAGCNQSNTNRTETSEQTSLAQEAASIPTTPEKTKIVATILPTYLFTKAVAGEAADVSILVSPTTDVHDYQSTPDDVKAISKASILVKNGLGLEEFLENTIKNAENPNLVKIDASKGIKILEQISPVDKTLGEHRHDHGHDHADGNPHVWLDPMLAKQQVTNILNGLIAADPANKATYEANATAYIQELDNLHREFQESLQKTPNCTFITFHDAFPYLAQRYNLKQVAVVQIPEDQLSPSDVQKAVKAVKKYNAQALFSEPGVDNKLLTSLAEDLNLTVRYLDSIETAADDTNPQYYFQVMKTNLQTIEAGCN</sequence>
<dbReference type="Proteomes" id="UP001159371">
    <property type="component" value="Unassembled WGS sequence"/>
</dbReference>
<evidence type="ECO:0000313" key="7">
    <source>
        <dbReference type="Proteomes" id="UP001159371"/>
    </source>
</evidence>
<dbReference type="Pfam" id="PF01297">
    <property type="entry name" value="ZnuA"/>
    <property type="match status" value="1"/>
</dbReference>
<evidence type="ECO:0000256" key="5">
    <source>
        <dbReference type="SAM" id="SignalP"/>
    </source>
</evidence>
<comment type="caution">
    <text evidence="6">The sequence shown here is derived from an EMBL/GenBank/DDBJ whole genome shotgun (WGS) entry which is preliminary data.</text>
</comment>
<protein>
    <submittedName>
        <fullName evidence="6">Metal ABC transporter substrate-binding protein</fullName>
    </submittedName>
</protein>
<dbReference type="InterPro" id="IPR006127">
    <property type="entry name" value="ZnuA-like"/>
</dbReference>
<dbReference type="PRINTS" id="PR00691">
    <property type="entry name" value="ADHESINB"/>
</dbReference>